<evidence type="ECO:0000256" key="2">
    <source>
        <dbReference type="SAM" id="Phobius"/>
    </source>
</evidence>
<evidence type="ECO:0000256" key="1">
    <source>
        <dbReference type="SAM" id="MobiDB-lite"/>
    </source>
</evidence>
<feature type="transmembrane region" description="Helical" evidence="2">
    <location>
        <begin position="20"/>
        <end position="41"/>
    </location>
</feature>
<protein>
    <submittedName>
        <fullName evidence="3">Low affinity iron permease family protein</fullName>
    </submittedName>
</protein>
<feature type="compositionally biased region" description="Basic and acidic residues" evidence="1">
    <location>
        <begin position="133"/>
        <end position="148"/>
    </location>
</feature>
<dbReference type="Pfam" id="PF04120">
    <property type="entry name" value="Iron_permease"/>
    <property type="match status" value="1"/>
</dbReference>
<keyword evidence="4" id="KW-1185">Reference proteome</keyword>
<dbReference type="GO" id="GO:0055085">
    <property type="term" value="P:transmembrane transport"/>
    <property type="evidence" value="ECO:0007669"/>
    <property type="project" value="InterPro"/>
</dbReference>
<evidence type="ECO:0000313" key="4">
    <source>
        <dbReference type="Proteomes" id="UP000321204"/>
    </source>
</evidence>
<evidence type="ECO:0000313" key="3">
    <source>
        <dbReference type="EMBL" id="QEC58492.1"/>
    </source>
</evidence>
<reference evidence="3 4" key="1">
    <citation type="journal article" date="2015" name="Int. J. Syst. Evol. Microbiol.">
        <title>Flavisolibacter ginsenosidimutans sp. nov., with ginsenoside-converting activity isolated from soil used for cultivating ginseng.</title>
        <authorList>
            <person name="Zhao Y."/>
            <person name="Liu Q."/>
            <person name="Kang M.S."/>
            <person name="Jin F."/>
            <person name="Yu H."/>
            <person name="Im W.T."/>
        </authorList>
    </citation>
    <scope>NUCLEOTIDE SEQUENCE [LARGE SCALE GENOMIC DNA]</scope>
    <source>
        <strain evidence="3 4">Gsoil 636</strain>
    </source>
</reference>
<dbReference type="KEGG" id="fgg:FSB75_09300"/>
<dbReference type="InterPro" id="IPR007251">
    <property type="entry name" value="Iron_permease_Fet4"/>
</dbReference>
<feature type="transmembrane region" description="Helical" evidence="2">
    <location>
        <begin position="53"/>
        <end position="72"/>
    </location>
</feature>
<dbReference type="AlphaFoldDB" id="A0A5B8UQ25"/>
<keyword evidence="2" id="KW-1133">Transmembrane helix</keyword>
<gene>
    <name evidence="3" type="ORF">FSB75_09300</name>
</gene>
<organism evidence="3 4">
    <name type="scientific">Flavisolibacter ginsenosidimutans</name>
    <dbReference type="NCBI Taxonomy" id="661481"/>
    <lineage>
        <taxon>Bacteria</taxon>
        <taxon>Pseudomonadati</taxon>
        <taxon>Bacteroidota</taxon>
        <taxon>Chitinophagia</taxon>
        <taxon>Chitinophagales</taxon>
        <taxon>Chitinophagaceae</taxon>
        <taxon>Flavisolibacter</taxon>
    </lineage>
</organism>
<keyword evidence="2" id="KW-0812">Transmembrane</keyword>
<sequence length="161" mass="18464">MKQGKSRGFKTWFEKAASAITRAVGSSMAFLLAFLVIVVWAVTGPIFHYSDTWQLVINTGTTIVTFLMVFLIQQSQNKDSLAIQLKLNELIAAEERASNRLIVVEDLTQDELEVLKKFYVRLSQLAREDNDLHSSHSVDEAQDVDRYKRSFRQKRQQDVPE</sequence>
<name>A0A5B8UQ25_9BACT</name>
<dbReference type="Proteomes" id="UP000321204">
    <property type="component" value="Chromosome"/>
</dbReference>
<keyword evidence="2" id="KW-0472">Membrane</keyword>
<proteinExistence type="predicted"/>
<feature type="region of interest" description="Disordered" evidence="1">
    <location>
        <begin position="133"/>
        <end position="161"/>
    </location>
</feature>
<dbReference type="EMBL" id="CP042433">
    <property type="protein sequence ID" value="QEC58492.1"/>
    <property type="molecule type" value="Genomic_DNA"/>
</dbReference>
<dbReference type="OrthoDB" id="119761at2"/>
<accession>A0A5B8UQ25</accession>